<dbReference type="Pfam" id="PF13568">
    <property type="entry name" value="OMP_b-brl_2"/>
    <property type="match status" value="1"/>
</dbReference>
<dbReference type="OrthoDB" id="1466811at2"/>
<protein>
    <recommendedName>
        <fullName evidence="1">Outer membrane protein beta-barrel domain-containing protein</fullName>
    </recommendedName>
</protein>
<name>A0A4Q4KNE6_9FLAO</name>
<reference evidence="2 3" key="1">
    <citation type="submission" date="2019-02" db="EMBL/GenBank/DDBJ databases">
        <title>Genome sequence of the sea-ice species Brumimicrobium glaciale.</title>
        <authorList>
            <person name="Bowman J.P."/>
        </authorList>
    </citation>
    <scope>NUCLEOTIDE SEQUENCE [LARGE SCALE GENOMIC DNA]</scope>
    <source>
        <strain evidence="2 3">IC156</strain>
    </source>
</reference>
<evidence type="ECO:0000259" key="1">
    <source>
        <dbReference type="Pfam" id="PF13568"/>
    </source>
</evidence>
<proteinExistence type="predicted"/>
<gene>
    <name evidence="2" type="ORF">ERX46_03920</name>
</gene>
<organism evidence="2 3">
    <name type="scientific">Brumimicrobium glaciale</name>
    <dbReference type="NCBI Taxonomy" id="200475"/>
    <lineage>
        <taxon>Bacteria</taxon>
        <taxon>Pseudomonadati</taxon>
        <taxon>Bacteroidota</taxon>
        <taxon>Flavobacteriia</taxon>
        <taxon>Flavobacteriales</taxon>
        <taxon>Crocinitomicaceae</taxon>
        <taxon>Brumimicrobium</taxon>
    </lineage>
</organism>
<dbReference type="AlphaFoldDB" id="A0A4Q4KNE6"/>
<comment type="caution">
    <text evidence="2">The sequence shown here is derived from an EMBL/GenBank/DDBJ whole genome shotgun (WGS) entry which is preliminary data.</text>
</comment>
<accession>A0A4Q4KNE6</accession>
<feature type="domain" description="Outer membrane protein beta-barrel" evidence="1">
    <location>
        <begin position="75"/>
        <end position="259"/>
    </location>
</feature>
<dbReference type="RefSeq" id="WP_130092539.1">
    <property type="nucleotide sequence ID" value="NZ_SETE01000002.1"/>
</dbReference>
<keyword evidence="3" id="KW-1185">Reference proteome</keyword>
<sequence>MKRTITFILALSVATFSFSQKEEEENKKEQEQEKTTISFKGKVITISSGNDCDSISTINGDFENDKKWDVNQWRGLEFGVNGYFTDNNFGINNDPANVYLELDYAKSFLFNLNLFEFNTRIGGTEKVRFYTGLGFRFNRYAFKSTNSTLSFNDTTIFNSIDSLKSFDKNYFNTSYISVPLFLSIMPGKDPNKSFHVSVGAIVNYRIGSRLKQKYVSKDQKRKDIERGHYHLNPFLIDASVRVGVGDFNVFANYGLNGLFESGKGPDYMPFSAGLSWTF</sequence>
<evidence type="ECO:0000313" key="2">
    <source>
        <dbReference type="EMBL" id="RYM34530.1"/>
    </source>
</evidence>
<evidence type="ECO:0000313" key="3">
    <source>
        <dbReference type="Proteomes" id="UP000293952"/>
    </source>
</evidence>
<dbReference type="EMBL" id="SETE01000002">
    <property type="protein sequence ID" value="RYM34530.1"/>
    <property type="molecule type" value="Genomic_DNA"/>
</dbReference>
<dbReference type="Proteomes" id="UP000293952">
    <property type="component" value="Unassembled WGS sequence"/>
</dbReference>
<dbReference type="InterPro" id="IPR025665">
    <property type="entry name" value="Beta-barrel_OMP_2"/>
</dbReference>